<accession>A0A8B8Q4N2</accession>
<dbReference type="RefSeq" id="XP_030542051.1">
    <property type="nucleotide sequence ID" value="XM_030686191.2"/>
</dbReference>
<evidence type="ECO:0000313" key="2">
    <source>
        <dbReference type="Proteomes" id="UP000827889"/>
    </source>
</evidence>
<dbReference type="InterPro" id="IPR038947">
    <property type="entry name" value="At3g27210-like"/>
</dbReference>
<keyword evidence="2" id="KW-1185">Reference proteome</keyword>
<feature type="compositionally biased region" description="Polar residues" evidence="1">
    <location>
        <begin position="232"/>
        <end position="242"/>
    </location>
</feature>
<evidence type="ECO:0000256" key="1">
    <source>
        <dbReference type="SAM" id="MobiDB-lite"/>
    </source>
</evidence>
<evidence type="ECO:0000313" key="3">
    <source>
        <dbReference type="RefSeq" id="XP_030542051.1"/>
    </source>
</evidence>
<name>A0A8B8Q4N2_9MYRT</name>
<dbReference type="KEGG" id="rarg:115749391"/>
<feature type="compositionally biased region" description="Polar residues" evidence="1">
    <location>
        <begin position="176"/>
        <end position="191"/>
    </location>
</feature>
<dbReference type="OrthoDB" id="1925325at2759"/>
<feature type="region of interest" description="Disordered" evidence="1">
    <location>
        <begin position="161"/>
        <end position="203"/>
    </location>
</feature>
<dbReference type="Proteomes" id="UP000827889">
    <property type="component" value="Chromosome 6"/>
</dbReference>
<feature type="region of interest" description="Disordered" evidence="1">
    <location>
        <begin position="215"/>
        <end position="242"/>
    </location>
</feature>
<protein>
    <submittedName>
        <fullName evidence="3">Uncharacterized protein At3g27210-like</fullName>
    </submittedName>
</protein>
<dbReference type="GeneID" id="115749391"/>
<dbReference type="AlphaFoldDB" id="A0A8B8Q4N2"/>
<gene>
    <name evidence="3" type="primary">LOC115749391</name>
</gene>
<dbReference type="PANTHER" id="PTHR34280">
    <property type="entry name" value="OS01G0920100 PROTEIN"/>
    <property type="match status" value="1"/>
</dbReference>
<reference evidence="3" key="1">
    <citation type="submission" date="2025-08" db="UniProtKB">
        <authorList>
            <consortium name="RefSeq"/>
        </authorList>
    </citation>
    <scope>IDENTIFICATION</scope>
    <source>
        <tissue evidence="3">Leaf</tissue>
    </source>
</reference>
<proteinExistence type="predicted"/>
<organism evidence="2 3">
    <name type="scientific">Rhodamnia argentea</name>
    <dbReference type="NCBI Taxonomy" id="178133"/>
    <lineage>
        <taxon>Eukaryota</taxon>
        <taxon>Viridiplantae</taxon>
        <taxon>Streptophyta</taxon>
        <taxon>Embryophyta</taxon>
        <taxon>Tracheophyta</taxon>
        <taxon>Spermatophyta</taxon>
        <taxon>Magnoliopsida</taxon>
        <taxon>eudicotyledons</taxon>
        <taxon>Gunneridae</taxon>
        <taxon>Pentapetalae</taxon>
        <taxon>rosids</taxon>
        <taxon>malvids</taxon>
        <taxon>Myrtales</taxon>
        <taxon>Myrtaceae</taxon>
        <taxon>Myrtoideae</taxon>
        <taxon>Myrteae</taxon>
        <taxon>Australasian group</taxon>
        <taxon>Rhodamnia</taxon>
    </lineage>
</organism>
<dbReference type="PANTHER" id="PTHR34280:SF15">
    <property type="entry name" value="TRANSCRIPTION FACTOR"/>
    <property type="match status" value="1"/>
</dbReference>
<sequence>MGNCVTVPRNQNPAVKLDLSVTSKTDGVPIQEASAEARNSVAEAGPKPQPTPVASFRELGTKEEMFFESQAWWESDCEDYFSVCDDTTPSRGNTPVHPKSSFGNVVVNKNLPAEGALNSVPPPLTEPKKLLIELFQESFNDAAPDEDQSLRGRLNAKSSDIPLATESPVKSPFSIGRNSAYSAEATPNRSSKMAKLKSGPSSQCCLPNLVRNLSFGERKRKMSPSYGGGSNPKPQQVDSTLA</sequence>